<evidence type="ECO:0000256" key="11">
    <source>
        <dbReference type="SAM" id="Phobius"/>
    </source>
</evidence>
<dbReference type="Proteomes" id="UP000070089">
    <property type="component" value="Unassembled WGS sequence"/>
</dbReference>
<evidence type="ECO:0000256" key="1">
    <source>
        <dbReference type="ARBA" id="ARBA00004141"/>
    </source>
</evidence>
<dbReference type="PROSITE" id="PS00211">
    <property type="entry name" value="ABC_TRANSPORTER_1"/>
    <property type="match status" value="1"/>
</dbReference>
<dbReference type="GO" id="GO:0005524">
    <property type="term" value="F:ATP binding"/>
    <property type="evidence" value="ECO:0007669"/>
    <property type="project" value="UniProtKB-KW"/>
</dbReference>
<gene>
    <name evidence="13" type="ORF">QR46_0881</name>
</gene>
<feature type="transmembrane region" description="Helical" evidence="11">
    <location>
        <begin position="490"/>
        <end position="510"/>
    </location>
</feature>
<dbReference type="SUPFAM" id="SSF52540">
    <property type="entry name" value="P-loop containing nucleoside triphosphate hydrolases"/>
    <property type="match status" value="2"/>
</dbReference>
<name>A0A132NYD6_GIAIN</name>
<dbReference type="InterPro" id="IPR026082">
    <property type="entry name" value="ABCA"/>
</dbReference>
<feature type="transmembrane region" description="Helical" evidence="11">
    <location>
        <begin position="1240"/>
        <end position="1265"/>
    </location>
</feature>
<keyword evidence="7" id="KW-0067">ATP-binding</keyword>
<evidence type="ECO:0000256" key="10">
    <source>
        <dbReference type="SAM" id="MobiDB-lite"/>
    </source>
</evidence>
<evidence type="ECO:0000313" key="13">
    <source>
        <dbReference type="EMBL" id="KWX15078.1"/>
    </source>
</evidence>
<feature type="transmembrane region" description="Helical" evidence="11">
    <location>
        <begin position="376"/>
        <end position="394"/>
    </location>
</feature>
<feature type="transmembrane region" description="Helical" evidence="11">
    <location>
        <begin position="348"/>
        <end position="369"/>
    </location>
</feature>
<dbReference type="PROSITE" id="PS50893">
    <property type="entry name" value="ABC_TRANSPORTER_2"/>
    <property type="match status" value="1"/>
</dbReference>
<protein>
    <submittedName>
        <fullName evidence="13">ABC transporter family protein</fullName>
    </submittedName>
</protein>
<keyword evidence="6" id="KW-0547">Nucleotide-binding</keyword>
<evidence type="ECO:0000256" key="9">
    <source>
        <dbReference type="ARBA" id="ARBA00023136"/>
    </source>
</evidence>
<dbReference type="InterPro" id="IPR027417">
    <property type="entry name" value="P-loop_NTPase"/>
</dbReference>
<dbReference type="PANTHER" id="PTHR19229:SF36">
    <property type="entry name" value="ATP-BINDING CASSETTE SUB-FAMILY A MEMBER 2"/>
    <property type="match status" value="1"/>
</dbReference>
<feature type="transmembrane region" description="Helical" evidence="11">
    <location>
        <begin position="1899"/>
        <end position="1918"/>
    </location>
</feature>
<evidence type="ECO:0000256" key="8">
    <source>
        <dbReference type="ARBA" id="ARBA00022989"/>
    </source>
</evidence>
<feature type="transmembrane region" description="Helical" evidence="11">
    <location>
        <begin position="27"/>
        <end position="46"/>
    </location>
</feature>
<evidence type="ECO:0000256" key="6">
    <source>
        <dbReference type="ARBA" id="ARBA00022741"/>
    </source>
</evidence>
<organism evidence="13 14">
    <name type="scientific">Giardia duodenalis assemblage B</name>
    <dbReference type="NCBI Taxonomy" id="1394984"/>
    <lineage>
        <taxon>Eukaryota</taxon>
        <taxon>Metamonada</taxon>
        <taxon>Diplomonadida</taxon>
        <taxon>Hexamitidae</taxon>
        <taxon>Giardiinae</taxon>
        <taxon>Giardia</taxon>
    </lineage>
</organism>
<dbReference type="VEuPathDB" id="GiardiaDB:QR46_0881"/>
<dbReference type="GO" id="GO:0016887">
    <property type="term" value="F:ATP hydrolysis activity"/>
    <property type="evidence" value="ECO:0007669"/>
    <property type="project" value="InterPro"/>
</dbReference>
<feature type="transmembrane region" description="Helical" evidence="11">
    <location>
        <begin position="406"/>
        <end position="425"/>
    </location>
</feature>
<feature type="transmembrane region" description="Helical" evidence="11">
    <location>
        <begin position="1836"/>
        <end position="1854"/>
    </location>
</feature>
<dbReference type="GO" id="GO:0140359">
    <property type="term" value="F:ABC-type transporter activity"/>
    <property type="evidence" value="ECO:0007669"/>
    <property type="project" value="InterPro"/>
</dbReference>
<accession>A0A132NYD6</accession>
<feature type="transmembrane region" description="Helical" evidence="11">
    <location>
        <begin position="307"/>
        <end position="328"/>
    </location>
</feature>
<feature type="transmembrane region" description="Helical" evidence="11">
    <location>
        <begin position="267"/>
        <end position="286"/>
    </location>
</feature>
<dbReference type="InterPro" id="IPR003439">
    <property type="entry name" value="ABC_transporter-like_ATP-bd"/>
</dbReference>
<dbReference type="InterPro" id="IPR003593">
    <property type="entry name" value="AAA+_ATPase"/>
</dbReference>
<evidence type="ECO:0000259" key="12">
    <source>
        <dbReference type="PROSITE" id="PS50893"/>
    </source>
</evidence>
<feature type="region of interest" description="Disordered" evidence="10">
    <location>
        <begin position="1131"/>
        <end position="1168"/>
    </location>
</feature>
<dbReference type="SMART" id="SM00382">
    <property type="entry name" value="AAA"/>
    <property type="match status" value="1"/>
</dbReference>
<dbReference type="PANTHER" id="PTHR19229">
    <property type="entry name" value="ATP-BINDING CASSETTE TRANSPORTER SUBFAMILY A ABCA"/>
    <property type="match status" value="1"/>
</dbReference>
<dbReference type="InterPro" id="IPR013525">
    <property type="entry name" value="ABC2_TM"/>
</dbReference>
<keyword evidence="3" id="KW-0813">Transport</keyword>
<feature type="domain" description="ABC transporter" evidence="12">
    <location>
        <begin position="690"/>
        <end position="962"/>
    </location>
</feature>
<dbReference type="GO" id="GO:0005319">
    <property type="term" value="F:lipid transporter activity"/>
    <property type="evidence" value="ECO:0007669"/>
    <property type="project" value="TreeGrafter"/>
</dbReference>
<feature type="transmembrane region" description="Helical" evidence="11">
    <location>
        <begin position="1866"/>
        <end position="1887"/>
    </location>
</feature>
<comment type="caution">
    <text evidence="13">The sequence shown here is derived from an EMBL/GenBank/DDBJ whole genome shotgun (WGS) entry which is preliminary data.</text>
</comment>
<evidence type="ECO:0000313" key="14">
    <source>
        <dbReference type="Proteomes" id="UP000070089"/>
    </source>
</evidence>
<feature type="transmembrane region" description="Helical" evidence="11">
    <location>
        <begin position="1808"/>
        <end position="1830"/>
    </location>
</feature>
<evidence type="ECO:0000256" key="3">
    <source>
        <dbReference type="ARBA" id="ARBA00022448"/>
    </source>
</evidence>
<dbReference type="InterPro" id="IPR017871">
    <property type="entry name" value="ABC_transporter-like_CS"/>
</dbReference>
<evidence type="ECO:0000256" key="2">
    <source>
        <dbReference type="ARBA" id="ARBA00008869"/>
    </source>
</evidence>
<dbReference type="Pfam" id="PF00005">
    <property type="entry name" value="ABC_tran"/>
    <property type="match status" value="2"/>
</dbReference>
<dbReference type="Gene3D" id="3.40.50.300">
    <property type="entry name" value="P-loop containing nucleotide triphosphate hydrolases"/>
    <property type="match status" value="2"/>
</dbReference>
<comment type="subcellular location">
    <subcellularLocation>
        <location evidence="1">Membrane</location>
        <topology evidence="1">Multi-pass membrane protein</topology>
    </subcellularLocation>
</comment>
<dbReference type="OrthoDB" id="10255969at2759"/>
<proteinExistence type="inferred from homology"/>
<comment type="similarity">
    <text evidence="2">Belongs to the ABC transporter superfamily. ABCA family.</text>
</comment>
<keyword evidence="5" id="KW-0677">Repeat</keyword>
<reference evidence="13 14" key="1">
    <citation type="journal article" date="2015" name="Mol. Biochem. Parasitol.">
        <title>Identification of polymorphic genes for use in assemblage B genotyping assays through comparative genomics of multiple assemblage B Giardia duodenalis isolates.</title>
        <authorList>
            <person name="Wielinga C."/>
            <person name="Thompson R.C."/>
            <person name="Monis P."/>
            <person name="Ryan U."/>
        </authorList>
    </citation>
    <scope>NUCLEOTIDE SEQUENCE [LARGE SCALE GENOMIC DNA]</scope>
    <source>
        <strain evidence="13 14">BAH15c1</strain>
    </source>
</reference>
<dbReference type="Pfam" id="PF12698">
    <property type="entry name" value="ABC2_membrane_3"/>
    <property type="match status" value="1"/>
</dbReference>
<sequence>MRIRSLYTSQYRAIIFKQYVDMIQGGWLMLFLRFALPLILVLVLYFNPLVAYYQSSDTLKPSIWADKDMQIPKCFVVDDADGRYGFGTLVPDQTRNCKTMGYYPDNTYVRKVMKKVAEQSGLDFDVDLQGFTTRAEAENTLRQDPKHFTLMVGFEASFEKPSAGSTGQTVPSTDKEILSNLSILINYNQTLLSFPNLYGFYLRDQVSISTSNGIAATVPLRVQLALGRAILLVSDGIGVDFNPKLTQLPFFDRDNDPRLPDEFTSKFFIVTVFLMQFLLSLSNSIAEKDSGRFESLRLMGVNDCIYILAQFSFQMLIFMITWLPYFIIAYMMPGGTDVYPWIDPISFLIHNIMSAAAITMFGLFFSSFLGTIKLGMSIGFVMVAGSFVETMIFTLTSPERLYDHTFIHPFGTFLLQLLFPFTPVIQTTLQMVEAAMPTSGANPRTFEMELVSPENPWTFSTWFTHGETSSCLVQPTDSESVCKYTPPPPVVYLVFMLLDTILYFLVTWFISEAVPSHSSLRRKPWQLFTKDYWSTVGEGYSLSSIMDDRESRYRRQLAKRDAYKKAGINHAHTADYGSDDEYAPLINTTGDLVERVPHTFRTTVQQSDGVERPCCVCFGKAKRQKGESDLLTGRQPVPNSVFEAVLRSLLPLDSKVSSMLRYNMTSTDLKNTALITHHLQKTFVRKACSGSREDKNKVGKYHYAVRGLTIRICHGQIFGLLGQNGAGKSTSINCIIGSLRPDKPPKNLLDIPLSDRNPCIGNGWIDDYSILYQMNHIRRKIGVCPQHNTTLWPGLTPVQHLKLVCLLHNIPEFEIPMLVEKHLRQVALYDYRNKPCKKFSGGMQRRLCIAIATCGYHKLLLFDEATTGTDPETKRIVWSAIQKTSRSQMNIPVVTGSAKGKDLHVKRIHRPPPGILLTSHDMAEVDYLSDEIAIMSSGKVIASGTSLELKRLYGSGYQFTVIASSTKAANIMSELTRYWLQQTYPEIEYVTKTTDTSDFLREKSQPRIGLINQTGQSLVYSINLMAEYALPGFILFVETNKVERYTIHENSQVMVRDMPSSSSMGFGDYTTMSPGPLVTDYQLEGTTLEEVFIKLGKIYQAGVFSQMDKYTSQQDAVQGVNIRELANIAPSLDRASPPAVNSNPLKPEPGATEDNQQEPQYASCRGDDSDISDPALLKYTNAEKHDTLINGEEIRIEKFTPEMINDILNPKRVRPRVFSALLTKMYRYDASTKMGIFSVFFLPVVLIILAWILSDVFVPWLIGLLGGIAQRLIDRSDSGCTICRMFKSLGGFGSIEDCDGYDAFGEPMACPASERYMGKVNSQPTIWLGGGTISEPELPDFLPNGTALETKSIHYSNIMQRRSGSGRIYIFDKTGRFGTGIDENVILQDSLRGHRIAYSYNLTVSNVTVPFSSVDYKVFTIMGLPVSPSIKTQVSNAMSSFMSTKFNTLFTDLSIGGNTNYLDYVSIKPTAIPVYTSATNISDDFQLKPDFYFVNGYSKYDKVDTLLDELLYIQRSGGLPRPEGTIYYDPCYTKPVECGNVSKRVYIDPTDLATIQQCYNYVLDEIPLAVLDFDTPDSYSDVGGVRVLRPVIHSYLPAKLGKSPYKRLTLQVRFNTTSIVNRAKELGINDLLDLPVMSNGSTITLPPAKSPSIIRETTILDTRVISIHNEVHARLVEAIARASYGISPAASYTNSATSINIRFGLQPWDWTWTFLATSGEDKMKVMLALIMLALACMSMVPMHMFPVVLDRQQGLRQMFKLNGVPTWLYWCANFVYQFCFAILVYTLMVLIGYFVFKLSLLRKMDIGMILLVFTAGAYGQLTTAFLLSLFFPNTQLSTLVGNILIIVLAIVLMIEGEVQTENLLWWYFFTPMMSFAAILGFVGWSAQDFKSFMGSPMRWLILGMWLEGTLFFLLTIYLDYVIPRESNGVPLPWNFIFTCYCKRSKSSNGVSTFNLNNRDLVSIMRDSQLTPGSIELSTRPLASTKTAGEATDQLLGTATMLTDVSTITGVSTMEADSVEGHRHNLLSPGPLAGYGIEEETDGTYLDSSTYVRPPIDVQLNPMPTHRKKALPPPRTGRDYAVRTGQEEMDIDVLAERQYMYNGIKSTTPVIVCNLQKFYPPAFVAVRDVSFHLPRSTCFAFLGSNGAGKSTTISMMTGLIKPTKGTVIINGWDVRRDPSEIYKSIGLCPQHDAYIPILSVRDHLTLFARLHGVSKADEKNVVEKLASFVYLHDVMDRQARQLSGGMRRRLSLALALIG</sequence>
<evidence type="ECO:0000256" key="7">
    <source>
        <dbReference type="ARBA" id="ARBA00022840"/>
    </source>
</evidence>
<dbReference type="GO" id="GO:0016020">
    <property type="term" value="C:membrane"/>
    <property type="evidence" value="ECO:0007669"/>
    <property type="project" value="UniProtKB-SubCell"/>
</dbReference>
<keyword evidence="4 11" id="KW-0812">Transmembrane</keyword>
<dbReference type="CDD" id="cd03263">
    <property type="entry name" value="ABC_subfamily_A"/>
    <property type="match status" value="1"/>
</dbReference>
<evidence type="ECO:0000256" key="5">
    <source>
        <dbReference type="ARBA" id="ARBA00022737"/>
    </source>
</evidence>
<keyword evidence="8 11" id="KW-1133">Transmembrane helix</keyword>
<dbReference type="FunFam" id="3.40.50.300:FF:002776">
    <property type="entry name" value="ABC transporter family protein"/>
    <property type="match status" value="1"/>
</dbReference>
<dbReference type="EMBL" id="JXTI01000015">
    <property type="protein sequence ID" value="KWX15078.1"/>
    <property type="molecule type" value="Genomic_DNA"/>
</dbReference>
<evidence type="ECO:0000256" key="4">
    <source>
        <dbReference type="ARBA" id="ARBA00022692"/>
    </source>
</evidence>
<feature type="transmembrane region" description="Helical" evidence="11">
    <location>
        <begin position="1725"/>
        <end position="1747"/>
    </location>
</feature>
<feature type="transmembrane region" description="Helical" evidence="11">
    <location>
        <begin position="1767"/>
        <end position="1796"/>
    </location>
</feature>
<keyword evidence="9 11" id="KW-0472">Membrane</keyword>